<evidence type="ECO:0000313" key="2">
    <source>
        <dbReference type="Proteomes" id="UP000316747"/>
    </source>
</evidence>
<dbReference type="SUPFAM" id="SSF55144">
    <property type="entry name" value="LigT-like"/>
    <property type="match status" value="1"/>
</dbReference>
<dbReference type="Proteomes" id="UP000316747">
    <property type="component" value="Unassembled WGS sequence"/>
</dbReference>
<dbReference type="InterPro" id="IPR009097">
    <property type="entry name" value="Cyclic_Pdiesterase"/>
</dbReference>
<dbReference type="GO" id="GO:0016874">
    <property type="term" value="F:ligase activity"/>
    <property type="evidence" value="ECO:0007669"/>
    <property type="project" value="UniProtKB-KW"/>
</dbReference>
<accession>A0A543HGJ4</accession>
<evidence type="ECO:0000313" key="1">
    <source>
        <dbReference type="EMBL" id="TQM57397.1"/>
    </source>
</evidence>
<reference evidence="1 2" key="1">
    <citation type="submission" date="2019-06" db="EMBL/GenBank/DDBJ databases">
        <title>Genome sequencing of plant associated microbes to promote plant fitness in Sorghum bicolor and Oryza sativa.</title>
        <authorList>
            <person name="Coleman-Derr D."/>
        </authorList>
    </citation>
    <scope>NUCLEOTIDE SEQUENCE [LARGE SCALE GENOMIC DNA]</scope>
    <source>
        <strain evidence="1 2">KV-663</strain>
    </source>
</reference>
<proteinExistence type="predicted"/>
<sequence>MSLHSVEALLDAATDAAVRQEWTALAAAGLPSQAAHQGVTNAPHVTLSVASGVPDFVESRIARELAPLLPVPVRLGPLIVMGSRRFVLAHLVVPTDDLLGLHATVARAMSAAPDVPDVVRPGRWTPHVTLARGLGSRQVGEALAVLGRTRPLDGAIESVRRWDPTARRAWPVGGKPTMEP</sequence>
<dbReference type="Gene3D" id="3.90.1140.10">
    <property type="entry name" value="Cyclic phosphodiesterase"/>
    <property type="match status" value="1"/>
</dbReference>
<keyword evidence="1" id="KW-0436">Ligase</keyword>
<comment type="caution">
    <text evidence="1">The sequence shown here is derived from an EMBL/GenBank/DDBJ whole genome shotgun (WGS) entry which is preliminary data.</text>
</comment>
<dbReference type="RefSeq" id="WP_185749188.1">
    <property type="nucleotide sequence ID" value="NZ_VFPM01000004.1"/>
</dbReference>
<gene>
    <name evidence="1" type="ORF">FBY41_4221</name>
</gene>
<protein>
    <submittedName>
        <fullName evidence="1">2'-5' RNA ligase superfamily protein</fullName>
    </submittedName>
</protein>
<dbReference type="AlphaFoldDB" id="A0A543HGJ4"/>
<organism evidence="1 2">
    <name type="scientific">Humibacillus xanthopallidus</name>
    <dbReference type="NCBI Taxonomy" id="412689"/>
    <lineage>
        <taxon>Bacteria</taxon>
        <taxon>Bacillati</taxon>
        <taxon>Actinomycetota</taxon>
        <taxon>Actinomycetes</taxon>
        <taxon>Micrococcales</taxon>
        <taxon>Intrasporangiaceae</taxon>
        <taxon>Humibacillus</taxon>
    </lineage>
</organism>
<dbReference type="Pfam" id="PF13563">
    <property type="entry name" value="2_5_RNA_ligase2"/>
    <property type="match status" value="1"/>
</dbReference>
<dbReference type="EMBL" id="VFPM01000004">
    <property type="protein sequence ID" value="TQM57397.1"/>
    <property type="molecule type" value="Genomic_DNA"/>
</dbReference>
<name>A0A543HGJ4_9MICO</name>
<keyword evidence="2" id="KW-1185">Reference proteome</keyword>